<keyword evidence="4" id="KW-0768">Sushi</keyword>
<feature type="domain" description="VWFD" evidence="8">
    <location>
        <begin position="215"/>
        <end position="379"/>
    </location>
</feature>
<dbReference type="SUPFAM" id="SSF57535">
    <property type="entry name" value="Complement control module/SCR domain"/>
    <property type="match status" value="2"/>
</dbReference>
<dbReference type="PANTHER" id="PTHR11339:SF386">
    <property type="entry name" value="HEMOLECTIN, ISOFORM A"/>
    <property type="match status" value="1"/>
</dbReference>
<evidence type="ECO:0000256" key="5">
    <source>
        <dbReference type="SAM" id="SignalP"/>
    </source>
</evidence>
<dbReference type="Pfam" id="PF00094">
    <property type="entry name" value="VWD"/>
    <property type="match status" value="1"/>
</dbReference>
<dbReference type="PROSITE" id="PS50923">
    <property type="entry name" value="SUSHI"/>
    <property type="match status" value="2"/>
</dbReference>
<dbReference type="InterPro" id="IPR000436">
    <property type="entry name" value="Sushi_SCR_CCP_dom"/>
</dbReference>
<feature type="disulfide bond" evidence="4">
    <location>
        <begin position="132"/>
        <end position="175"/>
    </location>
</feature>
<protein>
    <recommendedName>
        <fullName evidence="11">VWFD domain-containing protein</fullName>
    </recommendedName>
</protein>
<evidence type="ECO:0000256" key="3">
    <source>
        <dbReference type="PROSITE-ProRule" id="PRU00076"/>
    </source>
</evidence>
<reference evidence="9" key="1">
    <citation type="journal article" date="2023" name="G3 (Bethesda)">
        <title>A reference genome for the long-term kleptoplast-retaining sea slug Elysia crispata morphotype clarki.</title>
        <authorList>
            <person name="Eastman K.E."/>
            <person name="Pendleton A.L."/>
            <person name="Shaikh M.A."/>
            <person name="Suttiyut T."/>
            <person name="Ogas R."/>
            <person name="Tomko P."/>
            <person name="Gavelis G."/>
            <person name="Widhalm J.R."/>
            <person name="Wisecaver J.H."/>
        </authorList>
    </citation>
    <scope>NUCLEOTIDE SEQUENCE</scope>
    <source>
        <strain evidence="9">ECLA1</strain>
    </source>
</reference>
<evidence type="ECO:0000313" key="10">
    <source>
        <dbReference type="Proteomes" id="UP001283361"/>
    </source>
</evidence>
<dbReference type="GO" id="GO:0005615">
    <property type="term" value="C:extracellular space"/>
    <property type="evidence" value="ECO:0007669"/>
    <property type="project" value="TreeGrafter"/>
</dbReference>
<evidence type="ECO:0008006" key="11">
    <source>
        <dbReference type="Google" id="ProtNLM"/>
    </source>
</evidence>
<dbReference type="PROSITE" id="PS51233">
    <property type="entry name" value="VWFD"/>
    <property type="match status" value="1"/>
</dbReference>
<feature type="domain" description="Sushi" evidence="7">
    <location>
        <begin position="30"/>
        <end position="96"/>
    </location>
</feature>
<evidence type="ECO:0000256" key="4">
    <source>
        <dbReference type="PROSITE-ProRule" id="PRU00302"/>
    </source>
</evidence>
<evidence type="ECO:0000259" key="7">
    <source>
        <dbReference type="PROSITE" id="PS50923"/>
    </source>
</evidence>
<evidence type="ECO:0000256" key="1">
    <source>
        <dbReference type="ARBA" id="ARBA00023157"/>
    </source>
</evidence>
<dbReference type="InterPro" id="IPR035976">
    <property type="entry name" value="Sushi/SCR/CCP_sf"/>
</dbReference>
<keyword evidence="5" id="KW-0732">Signal</keyword>
<dbReference type="PROSITE" id="PS01186">
    <property type="entry name" value="EGF_2"/>
    <property type="match status" value="1"/>
</dbReference>
<dbReference type="Gene3D" id="2.10.25.10">
    <property type="entry name" value="Laminin"/>
    <property type="match status" value="1"/>
</dbReference>
<name>A0AAE1CSZ1_9GAST</name>
<keyword evidence="10" id="KW-1185">Reference proteome</keyword>
<dbReference type="SMART" id="SM00216">
    <property type="entry name" value="VWD"/>
    <property type="match status" value="1"/>
</dbReference>
<feature type="disulfide bond" evidence="3">
    <location>
        <begin position="116"/>
        <end position="125"/>
    </location>
</feature>
<dbReference type="EMBL" id="JAWDGP010006885">
    <property type="protein sequence ID" value="KAK3733731.1"/>
    <property type="molecule type" value="Genomic_DNA"/>
</dbReference>
<dbReference type="CDD" id="cd00033">
    <property type="entry name" value="CCP"/>
    <property type="match status" value="1"/>
</dbReference>
<dbReference type="Gene3D" id="2.10.70.10">
    <property type="entry name" value="Complement Module, domain 1"/>
    <property type="match status" value="1"/>
</dbReference>
<sequence>MATTRLLVVLCLGILFEADVIFARSRRAVDNCPTPPAPANGTVDCSANDGLALDIYCIFTCNSGYKFQGVTETEYLFVCDIARGFYDTPSTPPCVPNCDLPCLHGGTCVGPNTCQCVPPYYGDQCLHSRQLCNDPTPGRFGRMECQSDGNGGKICVPVCLPTFKFETPPPAQYVCSKDGTWTPDVTKIPDCIQEIDPPTTTTPKPAPTAESPVTPYVLRGGKSHFRTFDNKMFSYGGTCRYNLVSVHDPSCASGGDCKRQVEIFQGNNKIVLSNDAGGPQLTWNGQVQSLPGFREKSVFDHVGRYVGFRSSLGFEIKWDGALSVFVKVSDDLKGKVQGLCGSYNGNSADDFELESGQLVSSALEFGNGWKRIEQGDACPDSQTVPGCGSSADAISRI</sequence>
<dbReference type="GO" id="GO:0031012">
    <property type="term" value="C:extracellular matrix"/>
    <property type="evidence" value="ECO:0007669"/>
    <property type="project" value="TreeGrafter"/>
</dbReference>
<dbReference type="PANTHER" id="PTHR11339">
    <property type="entry name" value="EXTRACELLULAR MATRIX GLYCOPROTEIN RELATED"/>
    <property type="match status" value="1"/>
</dbReference>
<organism evidence="9 10">
    <name type="scientific">Elysia crispata</name>
    <name type="common">lettuce slug</name>
    <dbReference type="NCBI Taxonomy" id="231223"/>
    <lineage>
        <taxon>Eukaryota</taxon>
        <taxon>Metazoa</taxon>
        <taxon>Spiralia</taxon>
        <taxon>Lophotrochozoa</taxon>
        <taxon>Mollusca</taxon>
        <taxon>Gastropoda</taxon>
        <taxon>Heterobranchia</taxon>
        <taxon>Euthyneura</taxon>
        <taxon>Panpulmonata</taxon>
        <taxon>Sacoglossa</taxon>
        <taxon>Placobranchoidea</taxon>
        <taxon>Plakobranchidae</taxon>
        <taxon>Elysia</taxon>
    </lineage>
</organism>
<comment type="caution">
    <text evidence="3">Lacks conserved residue(s) required for the propagation of feature annotation.</text>
</comment>
<dbReference type="SMART" id="SM00032">
    <property type="entry name" value="CCP"/>
    <property type="match status" value="1"/>
</dbReference>
<gene>
    <name evidence="9" type="ORF">RRG08_026846</name>
</gene>
<feature type="chain" id="PRO_5041913456" description="VWFD domain-containing protein" evidence="5">
    <location>
        <begin position="19"/>
        <end position="397"/>
    </location>
</feature>
<dbReference type="Proteomes" id="UP001283361">
    <property type="component" value="Unassembled WGS sequence"/>
</dbReference>
<feature type="signal peptide" evidence="5">
    <location>
        <begin position="1"/>
        <end position="18"/>
    </location>
</feature>
<dbReference type="SUPFAM" id="SSF57196">
    <property type="entry name" value="EGF/Laminin"/>
    <property type="match status" value="1"/>
</dbReference>
<keyword evidence="1 3" id="KW-1015">Disulfide bond</keyword>
<keyword evidence="3" id="KW-0245">EGF-like domain</keyword>
<evidence type="ECO:0000259" key="8">
    <source>
        <dbReference type="PROSITE" id="PS51233"/>
    </source>
</evidence>
<keyword evidence="2" id="KW-0325">Glycoprotein</keyword>
<dbReference type="InterPro" id="IPR001846">
    <property type="entry name" value="VWF_type-D"/>
</dbReference>
<evidence type="ECO:0000313" key="9">
    <source>
        <dbReference type="EMBL" id="KAK3733731.1"/>
    </source>
</evidence>
<evidence type="ECO:0000256" key="2">
    <source>
        <dbReference type="ARBA" id="ARBA00023180"/>
    </source>
</evidence>
<dbReference type="AlphaFoldDB" id="A0AAE1CSZ1"/>
<accession>A0AAE1CSZ1</accession>
<dbReference type="PROSITE" id="PS50026">
    <property type="entry name" value="EGF_3"/>
    <property type="match status" value="1"/>
</dbReference>
<feature type="domain" description="Sushi" evidence="7">
    <location>
        <begin position="130"/>
        <end position="193"/>
    </location>
</feature>
<feature type="domain" description="EGF-like" evidence="6">
    <location>
        <begin position="95"/>
        <end position="126"/>
    </location>
</feature>
<feature type="disulfide bond" evidence="3">
    <location>
        <begin position="98"/>
        <end position="108"/>
    </location>
</feature>
<dbReference type="InterPro" id="IPR000742">
    <property type="entry name" value="EGF"/>
</dbReference>
<evidence type="ECO:0000259" key="6">
    <source>
        <dbReference type="PROSITE" id="PS50026"/>
    </source>
</evidence>
<proteinExistence type="predicted"/>
<dbReference type="InterPro" id="IPR050780">
    <property type="entry name" value="Mucin_vWF_Thrombospondin_sf"/>
</dbReference>
<comment type="caution">
    <text evidence="9">The sequence shown here is derived from an EMBL/GenBank/DDBJ whole genome shotgun (WGS) entry which is preliminary data.</text>
</comment>
<dbReference type="PROSITE" id="PS00022">
    <property type="entry name" value="EGF_1"/>
    <property type="match status" value="1"/>
</dbReference>